<protein>
    <recommendedName>
        <fullName evidence="8">Rhodopsin domain-containing protein</fullName>
    </recommendedName>
</protein>
<feature type="region of interest" description="Disordered" evidence="6">
    <location>
        <begin position="375"/>
        <end position="408"/>
    </location>
</feature>
<comment type="subcellular location">
    <subcellularLocation>
        <location evidence="1">Membrane</location>
        <topology evidence="1">Multi-pass membrane protein</topology>
    </subcellularLocation>
</comment>
<evidence type="ECO:0000256" key="6">
    <source>
        <dbReference type="SAM" id="MobiDB-lite"/>
    </source>
</evidence>
<feature type="region of interest" description="Disordered" evidence="6">
    <location>
        <begin position="315"/>
        <end position="363"/>
    </location>
</feature>
<evidence type="ECO:0000256" key="5">
    <source>
        <dbReference type="ARBA" id="ARBA00038359"/>
    </source>
</evidence>
<dbReference type="InterPro" id="IPR052337">
    <property type="entry name" value="SAT4-like"/>
</dbReference>
<dbReference type="Pfam" id="PF20684">
    <property type="entry name" value="Fung_rhodopsin"/>
    <property type="match status" value="1"/>
</dbReference>
<evidence type="ECO:0000313" key="10">
    <source>
        <dbReference type="Proteomes" id="UP000319663"/>
    </source>
</evidence>
<organism evidence="9 10">
    <name type="scientific">Monascus purpureus</name>
    <name type="common">Red mold</name>
    <name type="synonym">Monascus anka</name>
    <dbReference type="NCBI Taxonomy" id="5098"/>
    <lineage>
        <taxon>Eukaryota</taxon>
        <taxon>Fungi</taxon>
        <taxon>Dikarya</taxon>
        <taxon>Ascomycota</taxon>
        <taxon>Pezizomycotina</taxon>
        <taxon>Eurotiomycetes</taxon>
        <taxon>Eurotiomycetidae</taxon>
        <taxon>Eurotiales</taxon>
        <taxon>Aspergillaceae</taxon>
        <taxon>Monascus</taxon>
    </lineage>
</organism>
<keyword evidence="10" id="KW-1185">Reference proteome</keyword>
<dbReference type="STRING" id="5098.A0A507R2D4"/>
<reference evidence="9 10" key="1">
    <citation type="submission" date="2019-06" db="EMBL/GenBank/DDBJ databases">
        <title>Wine fermentation using esterase from Monascus purpureus.</title>
        <authorList>
            <person name="Geng C."/>
            <person name="Zhang Y."/>
        </authorList>
    </citation>
    <scope>NUCLEOTIDE SEQUENCE [LARGE SCALE GENOMIC DNA]</scope>
    <source>
        <strain evidence="9">HQ1</strain>
    </source>
</reference>
<dbReference type="PANTHER" id="PTHR33048">
    <property type="entry name" value="PTH11-LIKE INTEGRAL MEMBRANE PROTEIN (AFU_ORTHOLOGUE AFUA_5G11245)"/>
    <property type="match status" value="1"/>
</dbReference>
<evidence type="ECO:0000256" key="2">
    <source>
        <dbReference type="ARBA" id="ARBA00022692"/>
    </source>
</evidence>
<dbReference type="PANTHER" id="PTHR33048:SF167">
    <property type="entry name" value="INTEGRAL MEMBRANE PROTEIN"/>
    <property type="match status" value="1"/>
</dbReference>
<keyword evidence="4 7" id="KW-0472">Membrane</keyword>
<accession>A0A507R2D4</accession>
<dbReference type="GO" id="GO:0016020">
    <property type="term" value="C:membrane"/>
    <property type="evidence" value="ECO:0007669"/>
    <property type="project" value="UniProtKB-SubCell"/>
</dbReference>
<proteinExistence type="inferred from homology"/>
<feature type="transmembrane region" description="Helical" evidence="7">
    <location>
        <begin position="61"/>
        <end position="80"/>
    </location>
</feature>
<feature type="compositionally biased region" description="Basic and acidic residues" evidence="6">
    <location>
        <begin position="383"/>
        <end position="400"/>
    </location>
</feature>
<dbReference type="InterPro" id="IPR049326">
    <property type="entry name" value="Rhodopsin_dom_fungi"/>
</dbReference>
<evidence type="ECO:0000256" key="7">
    <source>
        <dbReference type="SAM" id="Phobius"/>
    </source>
</evidence>
<evidence type="ECO:0000256" key="3">
    <source>
        <dbReference type="ARBA" id="ARBA00022989"/>
    </source>
</evidence>
<evidence type="ECO:0000256" key="1">
    <source>
        <dbReference type="ARBA" id="ARBA00004141"/>
    </source>
</evidence>
<feature type="compositionally biased region" description="Low complexity" evidence="6">
    <location>
        <begin position="335"/>
        <end position="346"/>
    </location>
</feature>
<dbReference type="EMBL" id="VIFY01000008">
    <property type="protein sequence ID" value="TQB76543.1"/>
    <property type="molecule type" value="Genomic_DNA"/>
</dbReference>
<feature type="domain" description="Rhodopsin" evidence="8">
    <location>
        <begin position="45"/>
        <end position="286"/>
    </location>
</feature>
<gene>
    <name evidence="9" type="ORF">MPDQ_007464</name>
</gene>
<sequence>MQPPPPPPPPPAHPGGLGLPNVDRGPDIIIATTIVTIVALITVFARLYVRVFAIRNVGLDDYTMLLTMVLSFTGWVVTIFEVKKGAGKHHVYVGSPQQIADALHLNFVTQAIYLWAIGLVKVAIGLFLVRFALKKKYKIFIWVVIVAMAIYTTICFLTLVFQCHNINTVWDMRVKSKCFSPVQLLTLSYTNTALNILTDLIFAFLPAIMFRNLQINRRQKISLVGILSLGVFACAAAIVKLKFLSNYGKTGDVLWDSANITIWVVVECNTGIIAGSLPTLKPLFKRFPSTYGSNSYRYRSSGQKKYIFTTSGRSENHGLQSLSRNRDVGSHAGKSGSRSRSQSGRGIDILDMDGDLEMNAPGGNVKQANLTFIESASSSGSNDNDHDPDRGHVSDGHSERGILPSAAAPGVGIVCTTTTEVRVSEPADEHRIVPTWNGMGYHMR</sequence>
<evidence type="ECO:0000313" key="9">
    <source>
        <dbReference type="EMBL" id="TQB76543.1"/>
    </source>
</evidence>
<evidence type="ECO:0000256" key="4">
    <source>
        <dbReference type="ARBA" id="ARBA00023136"/>
    </source>
</evidence>
<feature type="transmembrane region" description="Helical" evidence="7">
    <location>
        <begin position="28"/>
        <end position="49"/>
    </location>
</feature>
<dbReference type="AlphaFoldDB" id="A0A507R2D4"/>
<comment type="caution">
    <text evidence="9">The sequence shown here is derived from an EMBL/GenBank/DDBJ whole genome shotgun (WGS) entry which is preliminary data.</text>
</comment>
<feature type="transmembrane region" description="Helical" evidence="7">
    <location>
        <begin position="221"/>
        <end position="240"/>
    </location>
</feature>
<name>A0A507R2D4_MONPU</name>
<evidence type="ECO:0000259" key="8">
    <source>
        <dbReference type="Pfam" id="PF20684"/>
    </source>
</evidence>
<dbReference type="Proteomes" id="UP000319663">
    <property type="component" value="Unassembled WGS sequence"/>
</dbReference>
<feature type="transmembrane region" description="Helical" evidence="7">
    <location>
        <begin position="182"/>
        <end position="209"/>
    </location>
</feature>
<keyword evidence="2 7" id="KW-0812">Transmembrane</keyword>
<feature type="transmembrane region" description="Helical" evidence="7">
    <location>
        <begin position="140"/>
        <end position="162"/>
    </location>
</feature>
<keyword evidence="3 7" id="KW-1133">Transmembrane helix</keyword>
<feature type="transmembrane region" description="Helical" evidence="7">
    <location>
        <begin position="112"/>
        <end position="133"/>
    </location>
</feature>
<comment type="similarity">
    <text evidence="5">Belongs to the SAT4 family.</text>
</comment>